<dbReference type="Proteomes" id="UP000004750">
    <property type="component" value="Unassembled WGS sequence"/>
</dbReference>
<dbReference type="STRING" id="797473.HMPREF9080_00977"/>
<dbReference type="AlphaFoldDB" id="G9ZDZ2"/>
<accession>G9ZDZ2</accession>
<comment type="caution">
    <text evidence="1">The sequence shown here is derived from an EMBL/GenBank/DDBJ whole genome shotgun (WGS) entry which is preliminary data.</text>
</comment>
<protein>
    <submittedName>
        <fullName evidence="1">Uncharacterized protein</fullName>
    </submittedName>
</protein>
<evidence type="ECO:0000313" key="2">
    <source>
        <dbReference type="Proteomes" id="UP000004750"/>
    </source>
</evidence>
<dbReference type="EMBL" id="AGCM01000050">
    <property type="protein sequence ID" value="EHM55079.1"/>
    <property type="molecule type" value="Genomic_DNA"/>
</dbReference>
<dbReference type="HOGENOM" id="CLU_2913939_0_0_6"/>
<name>G9ZDZ2_9GAMM</name>
<gene>
    <name evidence="1" type="ORF">HMPREF9080_00977</name>
</gene>
<proteinExistence type="predicted"/>
<dbReference type="RefSeq" id="WP_006984996.1">
    <property type="nucleotide sequence ID" value="NZ_JH417910.1"/>
</dbReference>
<organism evidence="1 2">
    <name type="scientific">Cardiobacterium valvarum F0432</name>
    <dbReference type="NCBI Taxonomy" id="797473"/>
    <lineage>
        <taxon>Bacteria</taxon>
        <taxon>Pseudomonadati</taxon>
        <taxon>Pseudomonadota</taxon>
        <taxon>Gammaproteobacteria</taxon>
        <taxon>Cardiobacteriales</taxon>
        <taxon>Cardiobacteriaceae</taxon>
        <taxon>Cardiobacterium</taxon>
    </lineage>
</organism>
<reference evidence="1 2" key="1">
    <citation type="submission" date="2011-08" db="EMBL/GenBank/DDBJ databases">
        <authorList>
            <person name="Weinstock G."/>
            <person name="Sodergren E."/>
            <person name="Clifton S."/>
            <person name="Fulton L."/>
            <person name="Fulton B."/>
            <person name="Courtney L."/>
            <person name="Fronick C."/>
            <person name="Harrison M."/>
            <person name="Strong C."/>
            <person name="Farmer C."/>
            <person name="Delahaunty K."/>
            <person name="Markovic C."/>
            <person name="Hall O."/>
            <person name="Minx P."/>
            <person name="Tomlinson C."/>
            <person name="Mitreva M."/>
            <person name="Hou S."/>
            <person name="Chen J."/>
            <person name="Wollam A."/>
            <person name="Pepin K.H."/>
            <person name="Johnson M."/>
            <person name="Bhonagiri V."/>
            <person name="Zhang X."/>
            <person name="Suruliraj S."/>
            <person name="Warren W."/>
            <person name="Chinwalla A."/>
            <person name="Mardis E.R."/>
            <person name="Wilson R.K."/>
        </authorList>
    </citation>
    <scope>NUCLEOTIDE SEQUENCE [LARGE SCALE GENOMIC DNA]</scope>
    <source>
        <strain evidence="1 2">F0432</strain>
    </source>
</reference>
<evidence type="ECO:0000313" key="1">
    <source>
        <dbReference type="EMBL" id="EHM55079.1"/>
    </source>
</evidence>
<sequence length="61" mass="7130">MTDDWVKSRVDGLSKSRYGEIKNETAKIIKEAMRQKRPINKIIISVEHDQAIMLNLGRFEK</sequence>